<comment type="catalytic activity">
    <reaction evidence="15">
        <text>[GlcNAc-(1-&gt;4)-Mur2Ac(oyl-L-Ala-gamma-D-Glu-L-Lys-D-Ala-D-Ala)](n)-di-trans,octa-cis-undecaprenyl diphosphate + beta-D-GlcNAc-(1-&gt;4)-Mur2Ac(oyl-L-Ala-gamma-D-Glu-L-Lys-D-Ala-D-Ala)-di-trans,octa-cis-undecaprenyl diphosphate = [GlcNAc-(1-&gt;4)-Mur2Ac(oyl-L-Ala-gamma-D-Glu-L-Lys-D-Ala-D-Ala)](n+1)-di-trans,octa-cis-undecaprenyl diphosphate + di-trans,octa-cis-undecaprenyl diphosphate + H(+)</text>
        <dbReference type="Rhea" id="RHEA:23708"/>
        <dbReference type="Rhea" id="RHEA-COMP:9602"/>
        <dbReference type="Rhea" id="RHEA-COMP:9603"/>
        <dbReference type="ChEBI" id="CHEBI:15378"/>
        <dbReference type="ChEBI" id="CHEBI:58405"/>
        <dbReference type="ChEBI" id="CHEBI:60033"/>
        <dbReference type="ChEBI" id="CHEBI:78435"/>
        <dbReference type="EC" id="2.4.99.28"/>
    </reaction>
</comment>
<gene>
    <name evidence="17" type="ordered locus">WS1669</name>
</gene>
<organism evidence="18">
    <name type="scientific">Wolinella succinogenes (strain ATCC 29543 / DSM 1740 / CCUG 13145 / JCM 31913 / LMG 7466 / NCTC 11488 / FDC 602W)</name>
    <name type="common">Vibrio succinogenes</name>
    <dbReference type="NCBI Taxonomy" id="273121"/>
    <lineage>
        <taxon>Bacteria</taxon>
        <taxon>Pseudomonadati</taxon>
        <taxon>Campylobacterota</taxon>
        <taxon>Epsilonproteobacteria</taxon>
        <taxon>Campylobacterales</taxon>
        <taxon>Helicobacteraceae</taxon>
        <taxon>Wolinella</taxon>
    </lineage>
</organism>
<keyword evidence="8 16" id="KW-0472">Membrane</keyword>
<accession>Q7M8G7</accession>
<evidence type="ECO:0000256" key="3">
    <source>
        <dbReference type="ARBA" id="ARBA00022679"/>
    </source>
</evidence>
<keyword evidence="17" id="KW-0131">Cell cycle</keyword>
<feature type="transmembrane region" description="Helical" evidence="16">
    <location>
        <begin position="342"/>
        <end position="363"/>
    </location>
</feature>
<comment type="similarity">
    <text evidence="11">Belongs to the SEDS family. FtsW subfamily.</text>
</comment>
<sequence length="369" mass="41137">MIFSYSLSAYATLFYGYNEFHFFIRQLIAGIIGIYLMWQVSRFDPEKLIVKLGFTLFLLFMVLMFVMHYLPESMATSAGGAKRWIRLPFFSLSPVEFFKIGFVVFLAWSFSRKFSHTTKVPLVDEMKIFAPYAALFLLAVFLIAVLQNDLGQIFLLGITLALMVVFAGSSFRLFFSLLMGALILAIAVIISSDHQILRIKLWWANAQNFVLSIVPEGLAKSLRVENLPEPYQIHHSLNSIQNGGFFGEGLGNGLIKLGFLSEVHTDIVLAGIAEETGFVGLFFCTLLFCAIIYRIFKIANRSENNVFYLFCVGAGILLSFSFMINAYGISGITPIKGIAVPFYSYGGSSLVANCLAIGMILSISKKAKM</sequence>
<evidence type="ECO:0000256" key="7">
    <source>
        <dbReference type="ARBA" id="ARBA00022989"/>
    </source>
</evidence>
<evidence type="ECO:0000256" key="4">
    <source>
        <dbReference type="ARBA" id="ARBA00022692"/>
    </source>
</evidence>
<keyword evidence="4 16" id="KW-0812">Transmembrane</keyword>
<evidence type="ECO:0000256" key="6">
    <source>
        <dbReference type="ARBA" id="ARBA00022984"/>
    </source>
</evidence>
<dbReference type="PANTHER" id="PTHR30474">
    <property type="entry name" value="CELL CYCLE PROTEIN"/>
    <property type="match status" value="1"/>
</dbReference>
<evidence type="ECO:0000256" key="1">
    <source>
        <dbReference type="ARBA" id="ARBA00004141"/>
    </source>
</evidence>
<dbReference type="GO" id="GO:0008955">
    <property type="term" value="F:peptidoglycan glycosyltransferase activity"/>
    <property type="evidence" value="ECO:0007669"/>
    <property type="project" value="UniProtKB-EC"/>
</dbReference>
<dbReference type="GO" id="GO:0032153">
    <property type="term" value="C:cell division site"/>
    <property type="evidence" value="ECO:0007669"/>
    <property type="project" value="TreeGrafter"/>
</dbReference>
<evidence type="ECO:0000313" key="17">
    <source>
        <dbReference type="EMBL" id="CAE10697.1"/>
    </source>
</evidence>
<feature type="transmembrane region" description="Helical" evidence="16">
    <location>
        <begin position="173"/>
        <end position="192"/>
    </location>
</feature>
<dbReference type="Pfam" id="PF01098">
    <property type="entry name" value="FTSW_RODA_SPOVE"/>
    <property type="match status" value="1"/>
</dbReference>
<keyword evidence="3" id="KW-0808">Transferase</keyword>
<feature type="transmembrane region" description="Helical" evidence="16">
    <location>
        <begin position="50"/>
        <end position="69"/>
    </location>
</feature>
<evidence type="ECO:0000256" key="11">
    <source>
        <dbReference type="ARBA" id="ARBA00038053"/>
    </source>
</evidence>
<evidence type="ECO:0000256" key="15">
    <source>
        <dbReference type="ARBA" id="ARBA00049902"/>
    </source>
</evidence>
<dbReference type="InterPro" id="IPR001182">
    <property type="entry name" value="FtsW/RodA"/>
</dbReference>
<feature type="transmembrane region" description="Helical" evidence="16">
    <location>
        <begin position="278"/>
        <end position="296"/>
    </location>
</feature>
<feature type="transmembrane region" description="Helical" evidence="16">
    <location>
        <begin position="20"/>
        <end position="38"/>
    </location>
</feature>
<dbReference type="eggNOG" id="COG0772">
    <property type="taxonomic scope" value="Bacteria"/>
</dbReference>
<dbReference type="GO" id="GO:0015648">
    <property type="term" value="F:lipid-linked peptidoglycan transporter activity"/>
    <property type="evidence" value="ECO:0007669"/>
    <property type="project" value="TreeGrafter"/>
</dbReference>
<dbReference type="GO" id="GO:0009252">
    <property type="term" value="P:peptidoglycan biosynthetic process"/>
    <property type="evidence" value="ECO:0007669"/>
    <property type="project" value="UniProtKB-KW"/>
</dbReference>
<evidence type="ECO:0000256" key="8">
    <source>
        <dbReference type="ARBA" id="ARBA00023136"/>
    </source>
</evidence>
<evidence type="ECO:0000256" key="14">
    <source>
        <dbReference type="ARBA" id="ARBA00044770"/>
    </source>
</evidence>
<dbReference type="EMBL" id="BX571661">
    <property type="protein sequence ID" value="CAE10697.1"/>
    <property type="molecule type" value="Genomic_DNA"/>
</dbReference>
<dbReference type="AlphaFoldDB" id="Q7M8G7"/>
<feature type="transmembrane region" description="Helical" evidence="16">
    <location>
        <begin position="308"/>
        <end position="330"/>
    </location>
</feature>
<dbReference type="GO" id="GO:0051301">
    <property type="term" value="P:cell division"/>
    <property type="evidence" value="ECO:0007669"/>
    <property type="project" value="UniProtKB-KW"/>
</dbReference>
<evidence type="ECO:0000256" key="10">
    <source>
        <dbReference type="ARBA" id="ARBA00033270"/>
    </source>
</evidence>
<reference evidence="17 18" key="1">
    <citation type="journal article" date="2003" name="Proc. Natl. Acad. Sci. U.S.A.">
        <title>Complete genome sequence and analysis of Wolinella succinogenes.</title>
        <authorList>
            <person name="Baar C."/>
            <person name="Eppinger M."/>
            <person name="Raddatz G."/>
            <person name="Simon JM."/>
            <person name="Lanz C."/>
            <person name="Klimmek O."/>
            <person name="Nandakumar R."/>
            <person name="Gross R."/>
            <person name="Rosinus A."/>
            <person name="Keller H."/>
            <person name="Jagtap P."/>
            <person name="Linke B."/>
            <person name="Meyer F."/>
            <person name="Lederer H."/>
            <person name="Schuster S.C."/>
        </authorList>
    </citation>
    <scope>NUCLEOTIDE SEQUENCE [LARGE SCALE GENOMIC DNA]</scope>
    <source>
        <strain evidence="18">ATCC 29543 / DSM 1740 / CCUG 13145 / JCM 31913 / LMG 7466 / NCTC 11488 / FDC 602W</strain>
    </source>
</reference>
<dbReference type="HOGENOM" id="CLU_029243_1_2_7"/>
<name>Q7M8G7_WOLSU</name>
<evidence type="ECO:0000313" key="18">
    <source>
        <dbReference type="Proteomes" id="UP000000422"/>
    </source>
</evidence>
<keyword evidence="17" id="KW-0132">Cell division</keyword>
<evidence type="ECO:0000256" key="5">
    <source>
        <dbReference type="ARBA" id="ARBA00022960"/>
    </source>
</evidence>
<dbReference type="GO" id="GO:0008360">
    <property type="term" value="P:regulation of cell shape"/>
    <property type="evidence" value="ECO:0007669"/>
    <property type="project" value="UniProtKB-KW"/>
</dbReference>
<evidence type="ECO:0000256" key="12">
    <source>
        <dbReference type="ARBA" id="ARBA00041185"/>
    </source>
</evidence>
<proteinExistence type="inferred from homology"/>
<feature type="transmembrane region" description="Helical" evidence="16">
    <location>
        <begin position="89"/>
        <end position="108"/>
    </location>
</feature>
<dbReference type="STRING" id="273121.WS1669"/>
<comment type="subcellular location">
    <subcellularLocation>
        <location evidence="1">Membrane</location>
        <topology evidence="1">Multi-pass membrane protein</topology>
    </subcellularLocation>
</comment>
<keyword evidence="5" id="KW-0133">Cell shape</keyword>
<evidence type="ECO:0000256" key="13">
    <source>
        <dbReference type="ARBA" id="ARBA00041418"/>
    </source>
</evidence>
<evidence type="ECO:0000256" key="16">
    <source>
        <dbReference type="SAM" id="Phobius"/>
    </source>
</evidence>
<feature type="transmembrane region" description="Helical" evidence="16">
    <location>
        <begin position="129"/>
        <end position="146"/>
    </location>
</feature>
<protein>
    <recommendedName>
        <fullName evidence="12">Probable peptidoglycan glycosyltransferase FtsW</fullName>
        <ecNumber evidence="14">2.4.99.28</ecNumber>
    </recommendedName>
    <alternativeName>
        <fullName evidence="13">Cell division protein FtsW</fullName>
    </alternativeName>
    <alternativeName>
        <fullName evidence="10">Cell wall polymerase</fullName>
    </alternativeName>
    <alternativeName>
        <fullName evidence="9">Peptidoglycan polymerase</fullName>
    </alternativeName>
</protein>
<dbReference type="EC" id="2.4.99.28" evidence="14"/>
<feature type="transmembrane region" description="Helical" evidence="16">
    <location>
        <begin position="152"/>
        <end position="168"/>
    </location>
</feature>
<dbReference type="GO" id="GO:0005886">
    <property type="term" value="C:plasma membrane"/>
    <property type="evidence" value="ECO:0007669"/>
    <property type="project" value="TreeGrafter"/>
</dbReference>
<evidence type="ECO:0000256" key="9">
    <source>
        <dbReference type="ARBA" id="ARBA00032370"/>
    </source>
</evidence>
<keyword evidence="6" id="KW-0573">Peptidoglycan synthesis</keyword>
<dbReference type="PANTHER" id="PTHR30474:SF2">
    <property type="entry name" value="PEPTIDOGLYCAN GLYCOSYLTRANSFERASE FTSW-RELATED"/>
    <property type="match status" value="1"/>
</dbReference>
<keyword evidence="2" id="KW-0328">Glycosyltransferase</keyword>
<evidence type="ECO:0000256" key="2">
    <source>
        <dbReference type="ARBA" id="ARBA00022676"/>
    </source>
</evidence>
<dbReference type="Proteomes" id="UP000000422">
    <property type="component" value="Chromosome"/>
</dbReference>
<keyword evidence="7 16" id="KW-1133">Transmembrane helix</keyword>
<dbReference type="KEGG" id="wsu:WS1669"/>
<keyword evidence="18" id="KW-1185">Reference proteome</keyword>